<feature type="compositionally biased region" description="Gly residues" evidence="1">
    <location>
        <begin position="136"/>
        <end position="145"/>
    </location>
</feature>
<comment type="caution">
    <text evidence="2">The sequence shown here is derived from an EMBL/GenBank/DDBJ whole genome shotgun (WGS) entry which is preliminary data.</text>
</comment>
<dbReference type="EMBL" id="CAMXCT030003890">
    <property type="protein sequence ID" value="CAL4794021.1"/>
    <property type="molecule type" value="Genomic_DNA"/>
</dbReference>
<dbReference type="OrthoDB" id="463912at2759"/>
<protein>
    <submittedName>
        <fullName evidence="2">Uncharacterized protein</fullName>
    </submittedName>
</protein>
<dbReference type="Proteomes" id="UP001152797">
    <property type="component" value="Unassembled WGS sequence"/>
</dbReference>
<dbReference type="InterPro" id="IPR011992">
    <property type="entry name" value="EF-hand-dom_pair"/>
</dbReference>
<evidence type="ECO:0000313" key="2">
    <source>
        <dbReference type="EMBL" id="CAI4006709.1"/>
    </source>
</evidence>
<dbReference type="SUPFAM" id="SSF47473">
    <property type="entry name" value="EF-hand"/>
    <property type="match status" value="1"/>
</dbReference>
<keyword evidence="4" id="KW-1185">Reference proteome</keyword>
<sequence>MANAGASIQLPEDPAEAHAKYVKLRQLVRETFEGFLRSLNSQSLRWLEQQFERHGGNLDSGQFLRIFSRVCPRLESRAFPKEEERRLAVNMSVLKLFEGMDVDTSGETSWMEFVEFISAVAEELRLKAQELPGTPGARGGGGPERGFGADSNS</sequence>
<evidence type="ECO:0000313" key="4">
    <source>
        <dbReference type="Proteomes" id="UP001152797"/>
    </source>
</evidence>
<reference evidence="2" key="1">
    <citation type="submission" date="2022-10" db="EMBL/GenBank/DDBJ databases">
        <authorList>
            <person name="Chen Y."/>
            <person name="Dougan E. K."/>
            <person name="Chan C."/>
            <person name="Rhodes N."/>
            <person name="Thang M."/>
        </authorList>
    </citation>
    <scope>NUCLEOTIDE SEQUENCE</scope>
</reference>
<dbReference type="AlphaFoldDB" id="A0A9P1DCV0"/>
<proteinExistence type="predicted"/>
<reference evidence="3" key="2">
    <citation type="submission" date="2024-04" db="EMBL/GenBank/DDBJ databases">
        <authorList>
            <person name="Chen Y."/>
            <person name="Shah S."/>
            <person name="Dougan E. K."/>
            <person name="Thang M."/>
            <person name="Chan C."/>
        </authorList>
    </citation>
    <scope>NUCLEOTIDE SEQUENCE [LARGE SCALE GENOMIC DNA]</scope>
</reference>
<evidence type="ECO:0000313" key="3">
    <source>
        <dbReference type="EMBL" id="CAL1160084.1"/>
    </source>
</evidence>
<gene>
    <name evidence="2" type="ORF">C1SCF055_LOCUS32324</name>
</gene>
<dbReference type="EMBL" id="CAMXCT010003890">
    <property type="protein sequence ID" value="CAI4006709.1"/>
    <property type="molecule type" value="Genomic_DNA"/>
</dbReference>
<dbReference type="EMBL" id="CAMXCT020003890">
    <property type="protein sequence ID" value="CAL1160084.1"/>
    <property type="molecule type" value="Genomic_DNA"/>
</dbReference>
<feature type="region of interest" description="Disordered" evidence="1">
    <location>
        <begin position="128"/>
        <end position="153"/>
    </location>
</feature>
<organism evidence="2">
    <name type="scientific">Cladocopium goreaui</name>
    <dbReference type="NCBI Taxonomy" id="2562237"/>
    <lineage>
        <taxon>Eukaryota</taxon>
        <taxon>Sar</taxon>
        <taxon>Alveolata</taxon>
        <taxon>Dinophyceae</taxon>
        <taxon>Suessiales</taxon>
        <taxon>Symbiodiniaceae</taxon>
        <taxon>Cladocopium</taxon>
    </lineage>
</organism>
<accession>A0A9P1DCV0</accession>
<name>A0A9P1DCV0_9DINO</name>
<evidence type="ECO:0000256" key="1">
    <source>
        <dbReference type="SAM" id="MobiDB-lite"/>
    </source>
</evidence>